<proteinExistence type="predicted"/>
<accession>A0A5N6RN44</accession>
<dbReference type="EMBL" id="CM017328">
    <property type="protein sequence ID" value="KAE8123808.1"/>
    <property type="molecule type" value="Genomic_DNA"/>
</dbReference>
<dbReference type="InterPro" id="IPR051506">
    <property type="entry name" value="ATOS_Transcription_Regulators"/>
</dbReference>
<evidence type="ECO:0000313" key="4">
    <source>
        <dbReference type="Proteomes" id="UP000327013"/>
    </source>
</evidence>
<feature type="region of interest" description="Disordered" evidence="1">
    <location>
        <begin position="299"/>
        <end position="322"/>
    </location>
</feature>
<sequence>MGLPQVSSGSIAEEVAASLSTFVQNPPRIVAVRSCDVSAMHGGNMGNRIQLDIPCASFGELQKRTIPEFSKEPDCSIMHKDGRSNMHKLKINSMEQNGLFPGISGWNTQTPVPRIVGFESRALNSPINVIDGNQSSSTVASIKDNPNEATGSVVRKRLLSPLNGMLLTDQFNGDSLDIGSGVDQSNFHSSNDPYNVSMLQEHKRAHKGNSNYFNTPIWSVSCLPQWKNSLDDNCGTKSVFLTDGPLLVKQDSQCHRHFISSPECNYSGESNKVRSQTGAIAIPPTPKKVVSPPLSLSPLGPKLSRRVKSTGGCKDNTTESDDDNITFKDMEQSLDRTFSGYLSSGKNDIRMPIKSSEDLDNLQKKFDLFIPQNTTGMGQHWSQDSDFTSHVKLVRSLSGLPVRRSLVGSFEESLLSGRLLSAKVSQRIEGFLAVLNVTGGNFSPKAQKLPFAVTSVDGNNYLLYYSTIDLPANMPASKCRGAKMKRNLSIDESQAETSRLRIPMKGRIQLVLSNPEKTPIHTFFCNYDLSDMPAGTKVVFHHKQNFFQYLANSFA</sequence>
<dbReference type="OrthoDB" id="8625101at2759"/>
<name>A0A5N6RN44_9ROSI</name>
<organism evidence="3 4">
    <name type="scientific">Carpinus fangiana</name>
    <dbReference type="NCBI Taxonomy" id="176857"/>
    <lineage>
        <taxon>Eukaryota</taxon>
        <taxon>Viridiplantae</taxon>
        <taxon>Streptophyta</taxon>
        <taxon>Embryophyta</taxon>
        <taxon>Tracheophyta</taxon>
        <taxon>Spermatophyta</taxon>
        <taxon>Magnoliopsida</taxon>
        <taxon>eudicotyledons</taxon>
        <taxon>Gunneridae</taxon>
        <taxon>Pentapetalae</taxon>
        <taxon>rosids</taxon>
        <taxon>fabids</taxon>
        <taxon>Fagales</taxon>
        <taxon>Betulaceae</taxon>
        <taxon>Carpinus</taxon>
    </lineage>
</organism>
<dbReference type="PANTHER" id="PTHR13199:SF11">
    <property type="entry name" value="PROTEIN ATOSSA"/>
    <property type="match status" value="1"/>
</dbReference>
<gene>
    <name evidence="3" type="ORF">FH972_018732</name>
</gene>
<keyword evidence="4" id="KW-1185">Reference proteome</keyword>
<dbReference type="AlphaFoldDB" id="A0A5N6RN44"/>
<dbReference type="SMART" id="SM01177">
    <property type="entry name" value="DUF4210"/>
    <property type="match status" value="1"/>
</dbReference>
<dbReference type="PANTHER" id="PTHR13199">
    <property type="entry name" value="GH03947P"/>
    <property type="match status" value="1"/>
</dbReference>
<dbReference type="Proteomes" id="UP000327013">
    <property type="component" value="Chromosome 8"/>
</dbReference>
<reference evidence="3 4" key="1">
    <citation type="submission" date="2019-06" db="EMBL/GenBank/DDBJ databases">
        <title>A chromosomal-level reference genome of Carpinus fangiana (Coryloideae, Betulaceae).</title>
        <authorList>
            <person name="Yang X."/>
            <person name="Wang Z."/>
            <person name="Zhang L."/>
            <person name="Hao G."/>
            <person name="Liu J."/>
            <person name="Yang Y."/>
        </authorList>
    </citation>
    <scope>NUCLEOTIDE SEQUENCE [LARGE SCALE GENOMIC DNA]</scope>
    <source>
        <strain evidence="3">Cfa_2016G</strain>
        <tissue evidence="3">Leaf</tissue>
    </source>
</reference>
<feature type="domain" description="Atos-like conserved" evidence="2">
    <location>
        <begin position="406"/>
        <end position="465"/>
    </location>
</feature>
<dbReference type="InterPro" id="IPR025261">
    <property type="entry name" value="Atos-like_cons_dom"/>
</dbReference>
<dbReference type="Pfam" id="PF13915">
    <property type="entry name" value="DUF4210"/>
    <property type="match status" value="1"/>
</dbReference>
<protein>
    <recommendedName>
        <fullName evidence="2">Atos-like conserved domain-containing protein</fullName>
    </recommendedName>
</protein>
<evidence type="ECO:0000313" key="3">
    <source>
        <dbReference type="EMBL" id="KAE8123808.1"/>
    </source>
</evidence>
<evidence type="ECO:0000259" key="2">
    <source>
        <dbReference type="SMART" id="SM01177"/>
    </source>
</evidence>
<evidence type="ECO:0000256" key="1">
    <source>
        <dbReference type="SAM" id="MobiDB-lite"/>
    </source>
</evidence>